<dbReference type="Proteomes" id="UP000683925">
    <property type="component" value="Unassembled WGS sequence"/>
</dbReference>
<dbReference type="GO" id="GO:0004674">
    <property type="term" value="F:protein serine/threonine kinase activity"/>
    <property type="evidence" value="ECO:0007669"/>
    <property type="project" value="InterPro"/>
</dbReference>
<dbReference type="InterPro" id="IPR000719">
    <property type="entry name" value="Prot_kinase_dom"/>
</dbReference>
<evidence type="ECO:0000256" key="2">
    <source>
        <dbReference type="ARBA" id="ARBA00022741"/>
    </source>
</evidence>
<dbReference type="PROSITE" id="PS50011">
    <property type="entry name" value="PROTEIN_KINASE_DOM"/>
    <property type="match status" value="1"/>
</dbReference>
<dbReference type="AlphaFoldDB" id="A0A8S1V5G5"/>
<evidence type="ECO:0000256" key="1">
    <source>
        <dbReference type="ARBA" id="ARBA00022679"/>
    </source>
</evidence>
<dbReference type="GO" id="GO:0005776">
    <property type="term" value="C:autophagosome"/>
    <property type="evidence" value="ECO:0007669"/>
    <property type="project" value="TreeGrafter"/>
</dbReference>
<keyword evidence="4 5" id="KW-0067">ATP-binding</keyword>
<keyword evidence="3" id="KW-0418">Kinase</keyword>
<dbReference type="GO" id="GO:0005524">
    <property type="term" value="F:ATP binding"/>
    <property type="evidence" value="ECO:0007669"/>
    <property type="project" value="UniProtKB-UniRule"/>
</dbReference>
<evidence type="ECO:0000313" key="7">
    <source>
        <dbReference type="EMBL" id="CAD8170006.1"/>
    </source>
</evidence>
<dbReference type="FunFam" id="1.10.510.10:FF:000771">
    <property type="entry name" value="Uncharacterized protein"/>
    <property type="match status" value="1"/>
</dbReference>
<evidence type="ECO:0000256" key="4">
    <source>
        <dbReference type="ARBA" id="ARBA00022840"/>
    </source>
</evidence>
<dbReference type="GO" id="GO:0000407">
    <property type="term" value="C:phagophore assembly site"/>
    <property type="evidence" value="ECO:0007669"/>
    <property type="project" value="TreeGrafter"/>
</dbReference>
<evidence type="ECO:0000256" key="3">
    <source>
        <dbReference type="ARBA" id="ARBA00022777"/>
    </source>
</evidence>
<keyword evidence="8" id="KW-1185">Reference proteome</keyword>
<dbReference type="SMART" id="SM00220">
    <property type="entry name" value="S_TKc"/>
    <property type="match status" value="1"/>
</dbReference>
<dbReference type="PROSITE" id="PS00107">
    <property type="entry name" value="PROTEIN_KINASE_ATP"/>
    <property type="match status" value="1"/>
</dbReference>
<dbReference type="OMA" id="GILFYEC"/>
<dbReference type="OrthoDB" id="40902at2759"/>
<dbReference type="GO" id="GO:0010506">
    <property type="term" value="P:regulation of autophagy"/>
    <property type="evidence" value="ECO:0007669"/>
    <property type="project" value="InterPro"/>
</dbReference>
<feature type="binding site" evidence="5">
    <location>
        <position position="45"/>
    </location>
    <ligand>
        <name>ATP</name>
        <dbReference type="ChEBI" id="CHEBI:30616"/>
    </ligand>
</feature>
<keyword evidence="2 5" id="KW-0547">Nucleotide-binding</keyword>
<dbReference type="InterPro" id="IPR017441">
    <property type="entry name" value="Protein_kinase_ATP_BS"/>
</dbReference>
<proteinExistence type="predicted"/>
<dbReference type="GO" id="GO:0005829">
    <property type="term" value="C:cytosol"/>
    <property type="evidence" value="ECO:0007669"/>
    <property type="project" value="TreeGrafter"/>
</dbReference>
<feature type="domain" description="Protein kinase" evidence="6">
    <location>
        <begin position="12"/>
        <end position="264"/>
    </location>
</feature>
<gene>
    <name evidence="7" type="ORF">POCTA_138.1.T0540248</name>
</gene>
<protein>
    <recommendedName>
        <fullName evidence="6">Protein kinase domain-containing protein</fullName>
    </recommendedName>
</protein>
<dbReference type="Pfam" id="PF00069">
    <property type="entry name" value="Pkinase"/>
    <property type="match status" value="1"/>
</dbReference>
<evidence type="ECO:0000259" key="6">
    <source>
        <dbReference type="PROSITE" id="PS50011"/>
    </source>
</evidence>
<dbReference type="PANTHER" id="PTHR24348:SF22">
    <property type="entry name" value="NON-SPECIFIC SERINE_THREONINE PROTEIN KINASE"/>
    <property type="match status" value="1"/>
</dbReference>
<sequence length="495" mass="57300">MQQDKSIEQYFYNTSHIIGKGSFGCVYRGINQSTQGEVAIKIIKKANLAGQSYSQQALVNEMTILKKLHSKNIVRLLDVCENQQNYYLIQEFCQQGDLRKILKQKQLEEQEAIRILHDILSGYQILLKNGIVHRDIKPENILNSNGVFKLGDFGMATQLSKQRMLNSRVGTPLYMSPQVQQNSNYTNKCDIWSIGILFYECLYGATPWYHETSSQLLKDIQEQTLRFPKYPKVSDISKSFIKKCLEINEKERIDWMDIFSHNIFRQNPIKKLDHNFQQIIMQIKNIIKMRKFNINQIIQNISIGNQLKFKDLELLLISIDKQFTADDAHLIFDQLSHFNSDSIPLQCVLFWLGQNQAIQSQAKELSPPRSKQQEQAKVDAILNALIVRIRLNSISIIQLFNKYDITQGQDISLDKFEQIMFHINSQLSKPDISLCYRKIKEENSGCLKKEALLNIFYEESELDDTDDDFSVSPVQLPIQGPGQKLISCNNIEMLT</sequence>
<reference evidence="7" key="1">
    <citation type="submission" date="2021-01" db="EMBL/GenBank/DDBJ databases">
        <authorList>
            <consortium name="Genoscope - CEA"/>
            <person name="William W."/>
        </authorList>
    </citation>
    <scope>NUCLEOTIDE SEQUENCE</scope>
</reference>
<evidence type="ECO:0000256" key="5">
    <source>
        <dbReference type="PROSITE-ProRule" id="PRU10141"/>
    </source>
</evidence>
<dbReference type="GO" id="GO:0016020">
    <property type="term" value="C:membrane"/>
    <property type="evidence" value="ECO:0007669"/>
    <property type="project" value="TreeGrafter"/>
</dbReference>
<dbReference type="GO" id="GO:0000045">
    <property type="term" value="P:autophagosome assembly"/>
    <property type="evidence" value="ECO:0007669"/>
    <property type="project" value="TreeGrafter"/>
</dbReference>
<name>A0A8S1V5G5_PAROT</name>
<evidence type="ECO:0000313" key="8">
    <source>
        <dbReference type="Proteomes" id="UP000683925"/>
    </source>
</evidence>
<accession>A0A8S1V5G5</accession>
<organism evidence="7 8">
    <name type="scientific">Paramecium octaurelia</name>
    <dbReference type="NCBI Taxonomy" id="43137"/>
    <lineage>
        <taxon>Eukaryota</taxon>
        <taxon>Sar</taxon>
        <taxon>Alveolata</taxon>
        <taxon>Ciliophora</taxon>
        <taxon>Intramacronucleata</taxon>
        <taxon>Oligohymenophorea</taxon>
        <taxon>Peniculida</taxon>
        <taxon>Parameciidae</taxon>
        <taxon>Paramecium</taxon>
    </lineage>
</organism>
<comment type="caution">
    <text evidence="7">The sequence shown here is derived from an EMBL/GenBank/DDBJ whole genome shotgun (WGS) entry which is preliminary data.</text>
</comment>
<dbReference type="InterPro" id="IPR045269">
    <property type="entry name" value="Atg1-like"/>
</dbReference>
<dbReference type="EMBL" id="CAJJDP010000054">
    <property type="protein sequence ID" value="CAD8170006.1"/>
    <property type="molecule type" value="Genomic_DNA"/>
</dbReference>
<keyword evidence="1" id="KW-0808">Transferase</keyword>
<dbReference type="PANTHER" id="PTHR24348">
    <property type="entry name" value="SERINE/THREONINE-PROTEIN KINASE UNC-51-RELATED"/>
    <property type="match status" value="1"/>
</dbReference>
<dbReference type="FunFam" id="3.30.200.20:FF:000660">
    <property type="entry name" value="Uncharacterized protein"/>
    <property type="match status" value="1"/>
</dbReference>